<proteinExistence type="predicted"/>
<accession>A0A8S4NDL1</accession>
<feature type="compositionally biased region" description="Basic and acidic residues" evidence="1">
    <location>
        <begin position="23"/>
        <end position="35"/>
    </location>
</feature>
<feature type="region of interest" description="Disordered" evidence="1">
    <location>
        <begin position="1"/>
        <end position="37"/>
    </location>
</feature>
<protein>
    <submittedName>
        <fullName evidence="2">Uncharacterized protein</fullName>
    </submittedName>
</protein>
<keyword evidence="3" id="KW-1185">Reference proteome</keyword>
<gene>
    <name evidence="2" type="ORF">OFUS_LOCUS5621</name>
</gene>
<reference evidence="2" key="1">
    <citation type="submission" date="2022-03" db="EMBL/GenBank/DDBJ databases">
        <authorList>
            <person name="Martin C."/>
        </authorList>
    </citation>
    <scope>NUCLEOTIDE SEQUENCE</scope>
</reference>
<evidence type="ECO:0000313" key="2">
    <source>
        <dbReference type="EMBL" id="CAH1778748.1"/>
    </source>
</evidence>
<dbReference type="EMBL" id="CAIIXF020000003">
    <property type="protein sequence ID" value="CAH1778748.1"/>
    <property type="molecule type" value="Genomic_DNA"/>
</dbReference>
<name>A0A8S4NDL1_OWEFU</name>
<dbReference type="AlphaFoldDB" id="A0A8S4NDL1"/>
<evidence type="ECO:0000256" key="1">
    <source>
        <dbReference type="SAM" id="MobiDB-lite"/>
    </source>
</evidence>
<dbReference type="Proteomes" id="UP000749559">
    <property type="component" value="Unassembled WGS sequence"/>
</dbReference>
<sequence length="277" mass="31213">MDGKDIRGQTRSGLHDNTVPIHKTTEQDQNEKDYTPTKTSEWVTLISNWKVPCVTLDRIEALDKIAKYNAKCGNLFAIHLSNIKFDTFTKGRPSNEPCNKVFTETYIIDETYEPSIDNNSLLEPKAESSASYIKHVKSEPHLAEIISNTRSESHDIRCQSRATNITPNKENISESFDMNNDLYANLTDDKTNANNKKTDTNTSITSNIPDSLSYIPICIKEEEDKSDINLKDGSEIIIDKPDSQTSDATDISDLMSYSPMFISEEEDNCNINLKDGN</sequence>
<feature type="non-terminal residue" evidence="2">
    <location>
        <position position="277"/>
    </location>
</feature>
<organism evidence="2 3">
    <name type="scientific">Owenia fusiformis</name>
    <name type="common">Polychaete worm</name>
    <dbReference type="NCBI Taxonomy" id="6347"/>
    <lineage>
        <taxon>Eukaryota</taxon>
        <taxon>Metazoa</taxon>
        <taxon>Spiralia</taxon>
        <taxon>Lophotrochozoa</taxon>
        <taxon>Annelida</taxon>
        <taxon>Polychaeta</taxon>
        <taxon>Sedentaria</taxon>
        <taxon>Canalipalpata</taxon>
        <taxon>Sabellida</taxon>
        <taxon>Oweniida</taxon>
        <taxon>Oweniidae</taxon>
        <taxon>Owenia</taxon>
    </lineage>
</organism>
<evidence type="ECO:0000313" key="3">
    <source>
        <dbReference type="Proteomes" id="UP000749559"/>
    </source>
</evidence>
<comment type="caution">
    <text evidence="2">The sequence shown here is derived from an EMBL/GenBank/DDBJ whole genome shotgun (WGS) entry which is preliminary data.</text>
</comment>